<evidence type="ECO:0000256" key="4">
    <source>
        <dbReference type="ARBA" id="ARBA00023065"/>
    </source>
</evidence>
<evidence type="ECO:0000256" key="1">
    <source>
        <dbReference type="ARBA" id="ARBA00010148"/>
    </source>
</evidence>
<dbReference type="InterPro" id="IPR008218">
    <property type="entry name" value="ATPase_V1-cplx_f_g_su"/>
</dbReference>
<dbReference type="PANTHER" id="PTHR13861">
    <property type="entry name" value="VACUOLAR ATP SYNTHASE SUBUNIT F"/>
    <property type="match status" value="1"/>
</dbReference>
<reference evidence="5" key="1">
    <citation type="submission" date="2021-05" db="EMBL/GenBank/DDBJ databases">
        <title>Encephalitozoon hellem ATCC 50604 Complete Genome.</title>
        <authorList>
            <person name="Mascarenhas dos Santos A.C."/>
            <person name="Julian A.T."/>
            <person name="Pombert J.-F."/>
        </authorList>
    </citation>
    <scope>NUCLEOTIDE SEQUENCE</scope>
    <source>
        <strain evidence="5">ATCC 50604</strain>
    </source>
</reference>
<evidence type="ECO:0000313" key="5">
    <source>
        <dbReference type="EMBL" id="UTX42721.1"/>
    </source>
</evidence>
<dbReference type="Gene3D" id="3.40.50.10580">
    <property type="entry name" value="ATPase, V1 complex, subunit F"/>
    <property type="match status" value="1"/>
</dbReference>
<dbReference type="GO" id="GO:0016020">
    <property type="term" value="C:membrane"/>
    <property type="evidence" value="ECO:0007669"/>
    <property type="project" value="TreeGrafter"/>
</dbReference>
<dbReference type="AlphaFoldDB" id="A0A9Q9C264"/>
<evidence type="ECO:0000256" key="2">
    <source>
        <dbReference type="ARBA" id="ARBA00022448"/>
    </source>
</evidence>
<name>A0A9Q9C264_ENCHE</name>
<keyword evidence="3" id="KW-0375">Hydrogen ion transport</keyword>
<dbReference type="EMBL" id="CP075149">
    <property type="protein sequence ID" value="UTX42721.1"/>
    <property type="molecule type" value="Genomic_DNA"/>
</dbReference>
<dbReference type="Pfam" id="PF01990">
    <property type="entry name" value="ATP-synt_F"/>
    <property type="match status" value="1"/>
</dbReference>
<organism evidence="5 6">
    <name type="scientific">Encephalitozoon hellem</name>
    <name type="common">Microsporidian parasite</name>
    <dbReference type="NCBI Taxonomy" id="27973"/>
    <lineage>
        <taxon>Eukaryota</taxon>
        <taxon>Fungi</taxon>
        <taxon>Fungi incertae sedis</taxon>
        <taxon>Microsporidia</taxon>
        <taxon>Unikaryonidae</taxon>
        <taxon>Encephalitozoon</taxon>
    </lineage>
</organism>
<keyword evidence="2" id="KW-0813">Transport</keyword>
<dbReference type="Proteomes" id="UP001059546">
    <property type="component" value="Chromosome III"/>
</dbReference>
<gene>
    <name evidence="5" type="ORF">GPU96_03g04410</name>
</gene>
<comment type="similarity">
    <text evidence="1">Belongs to the V-ATPase F subunit family.</text>
</comment>
<evidence type="ECO:0000313" key="6">
    <source>
        <dbReference type="Proteomes" id="UP001059546"/>
    </source>
</evidence>
<dbReference type="GO" id="GO:0046961">
    <property type="term" value="F:proton-transporting ATPase activity, rotational mechanism"/>
    <property type="evidence" value="ECO:0007669"/>
    <property type="project" value="InterPro"/>
</dbReference>
<keyword evidence="4" id="KW-0406">Ion transport</keyword>
<sequence>MDERTRIGIIGDEETLTGFLIAGVENVHDNPNLVQVTPDMAEDDLKRIFYSLTARKDLAMILVCDFAAERLSEEIDAYDEVVPAVLVIASKNKYA</sequence>
<accession>A0A9Q9C264</accession>
<protein>
    <submittedName>
        <fullName evidence="5">V-type ATPase subunit F</fullName>
    </submittedName>
</protein>
<proteinExistence type="inferred from homology"/>
<dbReference type="PANTHER" id="PTHR13861:SF2">
    <property type="entry name" value="V-TYPE PROTON ATPASE SUBUNIT F"/>
    <property type="match status" value="1"/>
</dbReference>
<dbReference type="SUPFAM" id="SSF159468">
    <property type="entry name" value="AtpF-like"/>
    <property type="match status" value="1"/>
</dbReference>
<dbReference type="InterPro" id="IPR036906">
    <property type="entry name" value="ATPase_V1_fsu_sf"/>
</dbReference>
<evidence type="ECO:0000256" key="3">
    <source>
        <dbReference type="ARBA" id="ARBA00022781"/>
    </source>
</evidence>